<feature type="transmembrane region" description="Helical" evidence="1">
    <location>
        <begin position="28"/>
        <end position="48"/>
    </location>
</feature>
<feature type="transmembrane region" description="Helical" evidence="1">
    <location>
        <begin position="55"/>
        <end position="76"/>
    </location>
</feature>
<dbReference type="Proteomes" id="UP000433493">
    <property type="component" value="Unassembled WGS sequence"/>
</dbReference>
<dbReference type="RefSeq" id="WP_158050832.1">
    <property type="nucleotide sequence ID" value="NZ_WBKB01000001.1"/>
</dbReference>
<reference evidence="2 3" key="1">
    <citation type="submission" date="2019-09" db="EMBL/GenBank/DDBJ databases">
        <title>Phylogeny of genus Pseudoclavibacter and closely related genus.</title>
        <authorList>
            <person name="Li Y."/>
        </authorList>
    </citation>
    <scope>NUCLEOTIDE SEQUENCE [LARGE SCALE GENOMIC DNA]</scope>
    <source>
        <strain evidence="2 3">KCTC 13959</strain>
    </source>
</reference>
<keyword evidence="3" id="KW-1185">Reference proteome</keyword>
<organism evidence="2 3">
    <name type="scientific">Gulosibacter chungangensis</name>
    <dbReference type="NCBI Taxonomy" id="979746"/>
    <lineage>
        <taxon>Bacteria</taxon>
        <taxon>Bacillati</taxon>
        <taxon>Actinomycetota</taxon>
        <taxon>Actinomycetes</taxon>
        <taxon>Micrococcales</taxon>
        <taxon>Microbacteriaceae</taxon>
        <taxon>Gulosibacter</taxon>
    </lineage>
</organism>
<proteinExistence type="predicted"/>
<feature type="transmembrane region" description="Helical" evidence="1">
    <location>
        <begin position="88"/>
        <end position="108"/>
    </location>
</feature>
<dbReference type="OrthoDB" id="4990644at2"/>
<keyword evidence="1" id="KW-0812">Transmembrane</keyword>
<evidence type="ECO:0000313" key="2">
    <source>
        <dbReference type="EMBL" id="KAB1644819.1"/>
    </source>
</evidence>
<gene>
    <name evidence="2" type="ORF">F8O05_00630</name>
</gene>
<keyword evidence="1" id="KW-1133">Transmembrane helix</keyword>
<name>A0A7J5BHD7_9MICO</name>
<keyword evidence="1" id="KW-0472">Membrane</keyword>
<dbReference type="EMBL" id="WBKB01000001">
    <property type="protein sequence ID" value="KAB1644819.1"/>
    <property type="molecule type" value="Genomic_DNA"/>
</dbReference>
<evidence type="ECO:0000256" key="1">
    <source>
        <dbReference type="SAM" id="Phobius"/>
    </source>
</evidence>
<sequence>MPRITIGLGIILILVGLVSYIVTSFASWTALIPAILGALILISGLIGLKNQKIGIHIALVFALLGIIGTAMNVFKLGELFAGTAERPAAIIASTITFVLLIVYIVVGVRSFINARRWKNENEVAAAE</sequence>
<protein>
    <submittedName>
        <fullName evidence="2">Uncharacterized protein</fullName>
    </submittedName>
</protein>
<evidence type="ECO:0000313" key="3">
    <source>
        <dbReference type="Proteomes" id="UP000433493"/>
    </source>
</evidence>
<feature type="transmembrane region" description="Helical" evidence="1">
    <location>
        <begin position="5"/>
        <end position="22"/>
    </location>
</feature>
<dbReference type="AlphaFoldDB" id="A0A7J5BHD7"/>
<comment type="caution">
    <text evidence="2">The sequence shown here is derived from an EMBL/GenBank/DDBJ whole genome shotgun (WGS) entry which is preliminary data.</text>
</comment>
<accession>A0A7J5BHD7</accession>